<dbReference type="InterPro" id="IPR007358">
    <property type="entry name" value="Nucleoid_associated_NdpA"/>
</dbReference>
<gene>
    <name evidence="1" type="ORF">EDD58_10861</name>
</gene>
<comment type="caution">
    <text evidence="1">The sequence shown here is derived from an EMBL/GenBank/DDBJ whole genome shotgun (WGS) entry which is preliminary data.</text>
</comment>
<organism evidence="1 2">
    <name type="scientific">Hazenella coriacea</name>
    <dbReference type="NCBI Taxonomy" id="1179467"/>
    <lineage>
        <taxon>Bacteria</taxon>
        <taxon>Bacillati</taxon>
        <taxon>Bacillota</taxon>
        <taxon>Bacilli</taxon>
        <taxon>Bacillales</taxon>
        <taxon>Thermoactinomycetaceae</taxon>
        <taxon>Hazenella</taxon>
    </lineage>
</organism>
<dbReference type="RefSeq" id="WP_131925982.1">
    <property type="nucleotide sequence ID" value="NZ_SMAG01000008.1"/>
</dbReference>
<proteinExistence type="predicted"/>
<sequence length="104" mass="12347">MDSTEIISQLIQRRKDLHPDDPAIQEIWNEMVEVLKDNEEKTISLFNSSSKEELYWLSEIFEDLSFEFQSKKLIDCLLELQEKSPDIDMEDDILYAKESMNNDQ</sequence>
<protein>
    <submittedName>
        <fullName evidence="1">Uncharacterized protein</fullName>
    </submittedName>
</protein>
<dbReference type="Proteomes" id="UP000294937">
    <property type="component" value="Unassembled WGS sequence"/>
</dbReference>
<name>A0A4V2UUU7_9BACL</name>
<dbReference type="GO" id="GO:0009295">
    <property type="term" value="C:nucleoid"/>
    <property type="evidence" value="ECO:0007669"/>
    <property type="project" value="InterPro"/>
</dbReference>
<evidence type="ECO:0000313" key="1">
    <source>
        <dbReference type="EMBL" id="TCS93247.1"/>
    </source>
</evidence>
<dbReference type="OrthoDB" id="2920256at2"/>
<dbReference type="AlphaFoldDB" id="A0A4V2UUU7"/>
<reference evidence="1 2" key="1">
    <citation type="submission" date="2019-03" db="EMBL/GenBank/DDBJ databases">
        <title>Genomic Encyclopedia of Type Strains, Phase IV (KMG-IV): sequencing the most valuable type-strain genomes for metagenomic binning, comparative biology and taxonomic classification.</title>
        <authorList>
            <person name="Goeker M."/>
        </authorList>
    </citation>
    <scope>NUCLEOTIDE SEQUENCE [LARGE SCALE GENOMIC DNA]</scope>
    <source>
        <strain evidence="1 2">DSM 45707</strain>
    </source>
</reference>
<dbReference type="EMBL" id="SMAG01000008">
    <property type="protein sequence ID" value="TCS93247.1"/>
    <property type="molecule type" value="Genomic_DNA"/>
</dbReference>
<keyword evidence="2" id="KW-1185">Reference proteome</keyword>
<dbReference type="Pfam" id="PF04245">
    <property type="entry name" value="NA37"/>
    <property type="match status" value="1"/>
</dbReference>
<evidence type="ECO:0000313" key="2">
    <source>
        <dbReference type="Proteomes" id="UP000294937"/>
    </source>
</evidence>
<accession>A0A4V2UUU7</accession>